<evidence type="ECO:0000313" key="2">
    <source>
        <dbReference type="EMBL" id="MDU0355015.1"/>
    </source>
</evidence>
<dbReference type="Pfam" id="PF00180">
    <property type="entry name" value="Iso_dh"/>
    <property type="match status" value="1"/>
</dbReference>
<name>A0ABU3SYC9_9ALTE</name>
<proteinExistence type="predicted"/>
<dbReference type="SUPFAM" id="SSF53659">
    <property type="entry name" value="Isocitrate/Isopropylmalate dehydrogenase-like"/>
    <property type="match status" value="1"/>
</dbReference>
<feature type="domain" description="Isopropylmalate dehydrogenase-like" evidence="1">
    <location>
        <begin position="4"/>
        <end position="95"/>
    </location>
</feature>
<comment type="caution">
    <text evidence="2">The sequence shown here is derived from an EMBL/GenBank/DDBJ whole genome shotgun (WGS) entry which is preliminary data.</text>
</comment>
<dbReference type="RefSeq" id="WP_316026575.1">
    <property type="nucleotide sequence ID" value="NZ_JAWDIO010000002.1"/>
</dbReference>
<accession>A0ABU3SYC9</accession>
<gene>
    <name evidence="2" type="ORF">RS130_14870</name>
</gene>
<reference evidence="2 3" key="1">
    <citation type="submission" date="2023-10" db="EMBL/GenBank/DDBJ databases">
        <title>Glaciecola aquimarina strain GGW-M5 nov., isolated from a coastal seawater.</title>
        <authorList>
            <person name="Bayburt H."/>
            <person name="Kim J.M."/>
            <person name="Choi B.J."/>
            <person name="Jeon C.O."/>
        </authorList>
    </citation>
    <scope>NUCLEOTIDE SEQUENCE [LARGE SCALE GENOMIC DNA]</scope>
    <source>
        <strain evidence="2 3">KCTC 32108</strain>
    </source>
</reference>
<protein>
    <submittedName>
        <fullName evidence="2">Isocitrate/isopropylmalate family dehydrogenase</fullName>
    </submittedName>
</protein>
<dbReference type="Proteomes" id="UP001247805">
    <property type="component" value="Unassembled WGS sequence"/>
</dbReference>
<evidence type="ECO:0000259" key="1">
    <source>
        <dbReference type="Pfam" id="PF00180"/>
    </source>
</evidence>
<keyword evidence="3" id="KW-1185">Reference proteome</keyword>
<evidence type="ECO:0000313" key="3">
    <source>
        <dbReference type="Proteomes" id="UP001247805"/>
    </source>
</evidence>
<sequence>MTDICLTLLNEVSKKVGQIELHFSIFAAGATHYKETGISLPEEAMQHAFNSDATLLACMGLPSIRYPDGREIAPQLELREKMDLFAGVRPVKTMLRFATSINL</sequence>
<dbReference type="Gene3D" id="3.40.718.10">
    <property type="entry name" value="Isopropylmalate Dehydrogenase"/>
    <property type="match status" value="1"/>
</dbReference>
<dbReference type="InterPro" id="IPR024084">
    <property type="entry name" value="IsoPropMal-DH-like_dom"/>
</dbReference>
<dbReference type="EMBL" id="JAWDIO010000002">
    <property type="protein sequence ID" value="MDU0355015.1"/>
    <property type="molecule type" value="Genomic_DNA"/>
</dbReference>
<organism evidence="2 3">
    <name type="scientific">Paraglaciecola aquimarina</name>
    <dbReference type="NCBI Taxonomy" id="1235557"/>
    <lineage>
        <taxon>Bacteria</taxon>
        <taxon>Pseudomonadati</taxon>
        <taxon>Pseudomonadota</taxon>
        <taxon>Gammaproteobacteria</taxon>
        <taxon>Alteromonadales</taxon>
        <taxon>Alteromonadaceae</taxon>
        <taxon>Paraglaciecola</taxon>
    </lineage>
</organism>